<sequence length="276" mass="29170">MKLSLRTANAFAGLLQIQLLAFSTLMSRVAAKDECQPYVWGDPSHARSLRTEDDNDSDPPKAGEINCRKEGTSPSSVNYYTCTQMANDNQISVETFFLINPALKKDCSDIQANKGYCVDGWSTAPPVFVGRASARVTRPGAPMAHAASCTAIDGARANGVTAAASRANAAQVPNSAAMTSASLATVPTLLIRAMAATSYRGRRATRPTEAVAGLKPTLATSYMGTAATGTGGVDHFPRTAERDVSLCLGNVERGSYYGCEGAERPKVKCLIFQAYA</sequence>
<dbReference type="HOGENOM" id="CLU_1008669_0_0_1"/>
<dbReference type="Gene3D" id="3.10.350.10">
    <property type="entry name" value="LysM domain"/>
    <property type="match status" value="1"/>
</dbReference>
<comment type="caution">
    <text evidence="3">The sequence shown here is derived from an EMBL/GenBank/DDBJ whole genome shotgun (WGS) entry which is preliminary data.</text>
</comment>
<dbReference type="InterPro" id="IPR036779">
    <property type="entry name" value="LysM_dom_sf"/>
</dbReference>
<dbReference type="STRING" id="40296.A0A0A2KHP7"/>
<dbReference type="Proteomes" id="UP000030104">
    <property type="component" value="Unassembled WGS sequence"/>
</dbReference>
<proteinExistence type="predicted"/>
<feature type="compositionally biased region" description="Basic and acidic residues" evidence="1">
    <location>
        <begin position="58"/>
        <end position="70"/>
    </location>
</feature>
<evidence type="ECO:0008006" key="5">
    <source>
        <dbReference type="Google" id="ProtNLM"/>
    </source>
</evidence>
<evidence type="ECO:0000256" key="2">
    <source>
        <dbReference type="SAM" id="SignalP"/>
    </source>
</evidence>
<dbReference type="AlphaFoldDB" id="A0A0A2KHP7"/>
<keyword evidence="2" id="KW-0732">Signal</keyword>
<protein>
    <recommendedName>
        <fullName evidence="5">LysM domain-containing protein</fullName>
    </recommendedName>
</protein>
<organism evidence="3 4">
    <name type="scientific">Penicillium italicum</name>
    <name type="common">Blue mold</name>
    <dbReference type="NCBI Taxonomy" id="40296"/>
    <lineage>
        <taxon>Eukaryota</taxon>
        <taxon>Fungi</taxon>
        <taxon>Dikarya</taxon>
        <taxon>Ascomycota</taxon>
        <taxon>Pezizomycotina</taxon>
        <taxon>Eurotiomycetes</taxon>
        <taxon>Eurotiomycetidae</taxon>
        <taxon>Eurotiales</taxon>
        <taxon>Aspergillaceae</taxon>
        <taxon>Penicillium</taxon>
    </lineage>
</organism>
<gene>
    <name evidence="3" type="ORF">PITC_067270</name>
</gene>
<dbReference type="EMBL" id="JQGA01001418">
    <property type="protein sequence ID" value="KGO66431.1"/>
    <property type="molecule type" value="Genomic_DNA"/>
</dbReference>
<feature type="chain" id="PRO_5002001468" description="LysM domain-containing protein" evidence="2">
    <location>
        <begin position="32"/>
        <end position="276"/>
    </location>
</feature>
<feature type="region of interest" description="Disordered" evidence="1">
    <location>
        <begin position="43"/>
        <end position="70"/>
    </location>
</feature>
<keyword evidence="4" id="KW-1185">Reference proteome</keyword>
<feature type="signal peptide" evidence="2">
    <location>
        <begin position="1"/>
        <end position="31"/>
    </location>
</feature>
<accession>A0A0A2KHP7</accession>
<evidence type="ECO:0000313" key="3">
    <source>
        <dbReference type="EMBL" id="KGO66431.1"/>
    </source>
</evidence>
<evidence type="ECO:0000313" key="4">
    <source>
        <dbReference type="Proteomes" id="UP000030104"/>
    </source>
</evidence>
<evidence type="ECO:0000256" key="1">
    <source>
        <dbReference type="SAM" id="MobiDB-lite"/>
    </source>
</evidence>
<reference evidence="3 4" key="1">
    <citation type="journal article" date="2015" name="Mol. Plant Microbe Interact.">
        <title>Genome, transcriptome, and functional analyses of Penicillium expansum provide new insights into secondary metabolism and pathogenicity.</title>
        <authorList>
            <person name="Ballester A.R."/>
            <person name="Marcet-Houben M."/>
            <person name="Levin E."/>
            <person name="Sela N."/>
            <person name="Selma-Lazaro C."/>
            <person name="Carmona L."/>
            <person name="Wisniewski M."/>
            <person name="Droby S."/>
            <person name="Gonzalez-Candelas L."/>
            <person name="Gabaldon T."/>
        </authorList>
    </citation>
    <scope>NUCLEOTIDE SEQUENCE [LARGE SCALE GENOMIC DNA]</scope>
    <source>
        <strain evidence="3 4">PHI-1</strain>
    </source>
</reference>
<name>A0A0A2KHP7_PENIT</name>
<dbReference type="OrthoDB" id="5985073at2759"/>